<keyword evidence="2" id="KW-1133">Transmembrane helix</keyword>
<evidence type="ECO:0000256" key="2">
    <source>
        <dbReference type="SAM" id="Phobius"/>
    </source>
</evidence>
<dbReference type="AlphaFoldDB" id="A0A6B3BY04"/>
<dbReference type="NCBIfam" id="TIGR03919">
    <property type="entry name" value="T7SS_EccB"/>
    <property type="match status" value="1"/>
</dbReference>
<dbReference type="InterPro" id="IPR044857">
    <property type="entry name" value="T7SS_EccB_R1"/>
</dbReference>
<feature type="region of interest" description="Disordered" evidence="1">
    <location>
        <begin position="332"/>
        <end position="355"/>
    </location>
</feature>
<gene>
    <name evidence="3" type="primary">eccB</name>
    <name evidence="3" type="ORF">G3I71_26295</name>
</gene>
<evidence type="ECO:0000256" key="1">
    <source>
        <dbReference type="SAM" id="MobiDB-lite"/>
    </source>
</evidence>
<feature type="region of interest" description="Disordered" evidence="1">
    <location>
        <begin position="498"/>
        <end position="533"/>
    </location>
</feature>
<dbReference type="Pfam" id="PF05108">
    <property type="entry name" value="T7SS_ESX1_EccB"/>
    <property type="match status" value="1"/>
</dbReference>
<keyword evidence="2" id="KW-0812">Transmembrane</keyword>
<dbReference type="GO" id="GO:0005576">
    <property type="term" value="C:extracellular region"/>
    <property type="evidence" value="ECO:0007669"/>
    <property type="project" value="TreeGrafter"/>
</dbReference>
<evidence type="ECO:0000313" key="3">
    <source>
        <dbReference type="EMBL" id="NEC89248.1"/>
    </source>
</evidence>
<name>A0A6B3BY04_9ACTN</name>
<sequence>MQSKRDQVQAHTFIMSRLTSGMLLADPDAPESPLGRTTRGAVAGLLITVLIAAGSVVFGLISPGGNDSWRNGGTLIVNRETGARYLYLDGRLRPVRNYSSALLIGGADLATTDVSTASLRGTPVGAAVGIAGAPDSVPDAGDLESGAWQVCSALGGTAAADGTVTTRPVTALVAGAAVTGDPVGAGEAVLVSGPDKKTYLVWQGSRLPLDTKSGALLSLGYSSVTPRPVSAAFLDALVPGSALAPPQVPGLGSAGPSLGGTATKVGQVFQVTVPGDTSGPDAGGQYYLLRGEGLVPVTATGAALLLGDPDIRAKAYAGASPTALPVGADVLKDHQAPGSTGRDPSASGLPDTPPRAVRVPAGWTACAQVKPGADGVRVSSLLVRESELAPVTQASGEPVAAACLPVDAVVVRPGHGVLVRALSAGGGAVGTATYLVGDDGVKYRVSSKEALAGLGYAESDARQLPSPLLAMLPTGPDLSPEAASGAAAPSAGAALCGRTADASGPAGVSAASGAPGAPGAPENAGKLLSGKSS</sequence>
<comment type="caution">
    <text evidence="3">The sequence shown here is derived from an EMBL/GenBank/DDBJ whole genome shotgun (WGS) entry which is preliminary data.</text>
</comment>
<dbReference type="PANTHER" id="PTHR40765">
    <property type="entry name" value="ESX-2 SECRETION SYSTEM ATPASE ECCB2"/>
    <property type="match status" value="1"/>
</dbReference>
<keyword evidence="2" id="KW-0472">Membrane</keyword>
<feature type="transmembrane region" description="Helical" evidence="2">
    <location>
        <begin position="41"/>
        <end position="61"/>
    </location>
</feature>
<dbReference type="RefSeq" id="WP_164317949.1">
    <property type="nucleotide sequence ID" value="NZ_JAAGLU010000022.1"/>
</dbReference>
<protein>
    <submittedName>
        <fullName evidence="3">Type VII secretion protein EccB</fullName>
    </submittedName>
</protein>
<proteinExistence type="predicted"/>
<accession>A0A6B3BY04</accession>
<feature type="compositionally biased region" description="Low complexity" evidence="1">
    <location>
        <begin position="498"/>
        <end position="525"/>
    </location>
</feature>
<reference evidence="3" key="1">
    <citation type="submission" date="2020-01" db="EMBL/GenBank/DDBJ databases">
        <title>Insect and environment-associated Actinomycetes.</title>
        <authorList>
            <person name="Currrie C."/>
            <person name="Chevrette M."/>
            <person name="Carlson C."/>
            <person name="Stubbendieck R."/>
            <person name="Wendt-Pienkowski E."/>
        </authorList>
    </citation>
    <scope>NUCLEOTIDE SEQUENCE</scope>
    <source>
        <strain evidence="3">SID12501</strain>
    </source>
</reference>
<organism evidence="3">
    <name type="scientific">Streptomyces sp. SID12501</name>
    <dbReference type="NCBI Taxonomy" id="2706042"/>
    <lineage>
        <taxon>Bacteria</taxon>
        <taxon>Bacillati</taxon>
        <taxon>Actinomycetota</taxon>
        <taxon>Actinomycetes</taxon>
        <taxon>Kitasatosporales</taxon>
        <taxon>Streptomycetaceae</taxon>
        <taxon>Streptomyces</taxon>
    </lineage>
</organism>
<dbReference type="PANTHER" id="PTHR40765:SF2">
    <property type="entry name" value="ESX-2 SECRETION SYSTEM ATPASE ECCB2"/>
    <property type="match status" value="1"/>
</dbReference>
<dbReference type="EMBL" id="JAAGLU010000022">
    <property type="protein sequence ID" value="NEC89248.1"/>
    <property type="molecule type" value="Genomic_DNA"/>
</dbReference>
<dbReference type="InterPro" id="IPR007795">
    <property type="entry name" value="T7SS_EccB"/>
</dbReference>
<dbReference type="Gene3D" id="3.30.2390.20">
    <property type="entry name" value="Type VII secretion system EccB, repeat 1 domain"/>
    <property type="match status" value="1"/>
</dbReference>